<sequence length="294" mass="32645">MEADFNIDDLYLSPDNDEPQGRYDASSNPIVPQMLSPSSARAYLAALGISFPEDGEIATDPHSPRVDFSEVASITRGFDASADPTWPFVDDGLVSSSNDGDDSSISHEGSPRLGNPRRLGQFGDAPPAHYIGNNDAVFSDEEPYDAGASAPNYRAASRDLCLVIITDLQPEHGNAYAPKREYVTLLEFKLDRPFTRHHINLPHASLTVHLSWDHVAWKPQYQVRRSWQVPGHMHEVLVIHHNLVDTPCMGPCARRCFPLDSEVQEWVDDNLRPLNGHGDEEVVLEQVSGVMRRG</sequence>
<dbReference type="AlphaFoldDB" id="A0A177FAW9"/>
<dbReference type="GeneID" id="34599976"/>
<evidence type="ECO:0000313" key="3">
    <source>
        <dbReference type="Proteomes" id="UP000077002"/>
    </source>
</evidence>
<dbReference type="EMBL" id="LVKK01000028">
    <property type="protein sequence ID" value="OAG40966.1"/>
    <property type="molecule type" value="Genomic_DNA"/>
</dbReference>
<evidence type="ECO:0000256" key="1">
    <source>
        <dbReference type="SAM" id="MobiDB-lite"/>
    </source>
</evidence>
<dbReference type="RefSeq" id="XP_022512918.1">
    <property type="nucleotide sequence ID" value="XM_022654779.1"/>
</dbReference>
<proteinExistence type="predicted"/>
<protein>
    <submittedName>
        <fullName evidence="2">Uncharacterized protein</fullName>
    </submittedName>
</protein>
<name>A0A177FAW9_9EURO</name>
<keyword evidence="3" id="KW-1185">Reference proteome</keyword>
<feature type="compositionally biased region" description="Low complexity" evidence="1">
    <location>
        <begin position="89"/>
        <end position="98"/>
    </location>
</feature>
<comment type="caution">
    <text evidence="2">The sequence shown here is derived from an EMBL/GenBank/DDBJ whole genome shotgun (WGS) entry which is preliminary data.</text>
</comment>
<gene>
    <name evidence="2" type="ORF">AYO21_04808</name>
</gene>
<dbReference type="Proteomes" id="UP000077002">
    <property type="component" value="Unassembled WGS sequence"/>
</dbReference>
<organism evidence="2 3">
    <name type="scientific">Fonsecaea monophora</name>
    <dbReference type="NCBI Taxonomy" id="254056"/>
    <lineage>
        <taxon>Eukaryota</taxon>
        <taxon>Fungi</taxon>
        <taxon>Dikarya</taxon>
        <taxon>Ascomycota</taxon>
        <taxon>Pezizomycotina</taxon>
        <taxon>Eurotiomycetes</taxon>
        <taxon>Chaetothyriomycetidae</taxon>
        <taxon>Chaetothyriales</taxon>
        <taxon>Herpotrichiellaceae</taxon>
        <taxon>Fonsecaea</taxon>
    </lineage>
</organism>
<accession>A0A177FAW9</accession>
<evidence type="ECO:0000313" key="2">
    <source>
        <dbReference type="EMBL" id="OAG40966.1"/>
    </source>
</evidence>
<reference evidence="2 3" key="1">
    <citation type="submission" date="2016-03" db="EMBL/GenBank/DDBJ databases">
        <title>Draft genome sequence of the Fonsecaea monophora CBS 269.37.</title>
        <authorList>
            <person name="Bombassaro A."/>
            <person name="Vinicius W.A."/>
            <person name="De Hoog S."/>
            <person name="Sun J."/>
            <person name="Souza E.M."/>
            <person name="Raittz R.T."/>
            <person name="Costa F."/>
            <person name="Leao A.C."/>
            <person name="Tadra-Sfeir M.Z."/>
            <person name="Baura V."/>
            <person name="Balsanelli E."/>
            <person name="Pedrosa F.O."/>
            <person name="Moreno L.F."/>
            <person name="Steffens M.B."/>
            <person name="Xi L."/>
            <person name="Bocca A.L."/>
            <person name="Felipe M.S."/>
            <person name="Teixeira M."/>
            <person name="Telles Filho F.Q."/>
            <person name="Azevedo C.M."/>
            <person name="Gomes R."/>
            <person name="Vicente V.A."/>
        </authorList>
    </citation>
    <scope>NUCLEOTIDE SEQUENCE [LARGE SCALE GENOMIC DNA]</scope>
    <source>
        <strain evidence="2 3">CBS 269.37</strain>
    </source>
</reference>
<feature type="region of interest" description="Disordered" evidence="1">
    <location>
        <begin position="89"/>
        <end position="126"/>
    </location>
</feature>
<dbReference type="OrthoDB" id="4140832at2759"/>
<feature type="region of interest" description="Disordered" evidence="1">
    <location>
        <begin position="1"/>
        <end position="29"/>
    </location>
</feature>